<dbReference type="PROSITE" id="PS51257">
    <property type="entry name" value="PROKAR_LIPOPROTEIN"/>
    <property type="match status" value="1"/>
</dbReference>
<gene>
    <name evidence="1" type="ORF">J2W55_003117</name>
</gene>
<dbReference type="Proteomes" id="UP001247620">
    <property type="component" value="Unassembled WGS sequence"/>
</dbReference>
<sequence>MKVKFCLLISLIVATSCRQKETKSDKKPDQPLIGSWHLISSKSITKGDTTVTTPPKDQEMVKIFNGTDFAFFTHDLKKGKVDKPVFDSGSGTYTLQGNNYSEHLAYCNYRDWENRDFKFTVQFKNDTLVQTGIEKIDSLKIDHEIIETYVKMR</sequence>
<dbReference type="EMBL" id="JAVDUU010000003">
    <property type="protein sequence ID" value="MDR6943264.1"/>
    <property type="molecule type" value="Genomic_DNA"/>
</dbReference>
<accession>A0ABU1TDA7</accession>
<organism evidence="1 2">
    <name type="scientific">Mucilaginibacter pocheonensis</name>
    <dbReference type="NCBI Taxonomy" id="398050"/>
    <lineage>
        <taxon>Bacteria</taxon>
        <taxon>Pseudomonadati</taxon>
        <taxon>Bacteroidota</taxon>
        <taxon>Sphingobacteriia</taxon>
        <taxon>Sphingobacteriales</taxon>
        <taxon>Sphingobacteriaceae</taxon>
        <taxon>Mucilaginibacter</taxon>
    </lineage>
</organism>
<evidence type="ECO:0008006" key="3">
    <source>
        <dbReference type="Google" id="ProtNLM"/>
    </source>
</evidence>
<comment type="caution">
    <text evidence="1">The sequence shown here is derived from an EMBL/GenBank/DDBJ whole genome shotgun (WGS) entry which is preliminary data.</text>
</comment>
<keyword evidence="2" id="KW-1185">Reference proteome</keyword>
<name>A0ABU1TDA7_9SPHI</name>
<protein>
    <recommendedName>
        <fullName evidence="3">Lipocalin-like domain-containing protein</fullName>
    </recommendedName>
</protein>
<evidence type="ECO:0000313" key="1">
    <source>
        <dbReference type="EMBL" id="MDR6943264.1"/>
    </source>
</evidence>
<evidence type="ECO:0000313" key="2">
    <source>
        <dbReference type="Proteomes" id="UP001247620"/>
    </source>
</evidence>
<reference evidence="1 2" key="1">
    <citation type="submission" date="2023-07" db="EMBL/GenBank/DDBJ databases">
        <title>Sorghum-associated microbial communities from plants grown in Nebraska, USA.</title>
        <authorList>
            <person name="Schachtman D."/>
        </authorList>
    </citation>
    <scope>NUCLEOTIDE SEQUENCE [LARGE SCALE GENOMIC DNA]</scope>
    <source>
        <strain evidence="1 2">3262</strain>
    </source>
</reference>
<dbReference type="RefSeq" id="WP_310097215.1">
    <property type="nucleotide sequence ID" value="NZ_JAVDUU010000003.1"/>
</dbReference>
<proteinExistence type="predicted"/>